<dbReference type="PANTHER" id="PTHR23355:SF9">
    <property type="entry name" value="DIS3-LIKE EXONUCLEASE 2"/>
    <property type="match status" value="1"/>
</dbReference>
<evidence type="ECO:0000313" key="6">
    <source>
        <dbReference type="Proteomes" id="UP000008645"/>
    </source>
</evidence>
<dbReference type="HOGENOM" id="CLU_002333_7_3_14"/>
<dbReference type="InterPro" id="IPR022966">
    <property type="entry name" value="RNase_II/R_CS"/>
</dbReference>
<keyword evidence="3" id="KW-0269">Exonuclease</keyword>
<keyword evidence="2" id="KW-0378">Hydrolase</keyword>
<organism evidence="5 6">
    <name type="scientific">Mycoplasma suis (strain KI_3806)</name>
    <dbReference type="NCBI Taxonomy" id="708248"/>
    <lineage>
        <taxon>Bacteria</taxon>
        <taxon>Bacillati</taxon>
        <taxon>Mycoplasmatota</taxon>
        <taxon>Mollicutes</taxon>
        <taxon>Mycoplasmataceae</taxon>
        <taxon>Mycoplasma</taxon>
    </lineage>
</organism>
<dbReference type="Pfam" id="PF00773">
    <property type="entry name" value="RNB"/>
    <property type="match status" value="1"/>
</dbReference>
<evidence type="ECO:0000256" key="2">
    <source>
        <dbReference type="ARBA" id="ARBA00022801"/>
    </source>
</evidence>
<sequence>MRGRPNSRDNVSYKRIKINRFSETGFIPRFGVTISKENLMGALNNDLVAFREFPFSKRAEGQLLQKEGYVARIVERFKIDFVVEIIKIEDSGKIWVFFDDPQLSGLQEILGSFKNNLKEGQKVLLRLHSFPPKRINGEILKILGESSSGEVEYHSLLHDLKLKHSFSNPEIQKEIEELTSKKESILQSIECYEDLTDKNFFTIDGDTAKDFDDAIYVEKIKDNFGVFVAIADVWGYLSNCPAIFEEARLRGNSIYLLNRVIPMLPPILSEELCSLRENEKKYTVCVYVEVNKEGRIIPNTFRVFPATIISKKRFTYKILNQYFLKKSSLENIGEELKNTVDQCYEVFKLMEERMKGQGKSSLMIVHQQLDYKTNDNEDIVNVEVDRNDIPRISEKLIEIFMVLANQLIANFLDSKNIKTIYRVHKTPDPARVQNFLNIFRELNPSSEVMETSENTIQTFNDLLQKSKNNQYLQIIQYHVLQALPKAEYNLENIGHFGLNLKNYLHFTSPIRRFADLMIHKTLWMYFFDKKRYSKRERTQHEWELEKISYQVNLCEKIGVTAEKRFISRKLFRFLCSQNTKKEFKAVVFSKNPWGYLIKLENLYDGFMRIDKNIKLGANILVKPVEYSWDEFTPIN</sequence>
<evidence type="ECO:0000256" key="3">
    <source>
        <dbReference type="ARBA" id="ARBA00022839"/>
    </source>
</evidence>
<keyword evidence="1" id="KW-0540">Nuclease</keyword>
<dbReference type="InterPro" id="IPR001900">
    <property type="entry name" value="RNase_II/R"/>
</dbReference>
<dbReference type="InterPro" id="IPR050180">
    <property type="entry name" value="RNR_Ribonuclease"/>
</dbReference>
<dbReference type="InterPro" id="IPR012340">
    <property type="entry name" value="NA-bd_OB-fold"/>
</dbReference>
<dbReference type="GO" id="GO:0004540">
    <property type="term" value="F:RNA nuclease activity"/>
    <property type="evidence" value="ECO:0007669"/>
    <property type="project" value="InterPro"/>
</dbReference>
<dbReference type="PROSITE" id="PS01175">
    <property type="entry name" value="RIBONUCLEASE_II"/>
    <property type="match status" value="1"/>
</dbReference>
<dbReference type="GO" id="GO:0005829">
    <property type="term" value="C:cytosol"/>
    <property type="evidence" value="ECO:0007669"/>
    <property type="project" value="TreeGrafter"/>
</dbReference>
<evidence type="ECO:0000256" key="1">
    <source>
        <dbReference type="ARBA" id="ARBA00022722"/>
    </source>
</evidence>
<dbReference type="EMBL" id="FQ790233">
    <property type="protein sequence ID" value="CBZ40868.1"/>
    <property type="molecule type" value="Genomic_DNA"/>
</dbReference>
<name>F0V2I7_MYCS3</name>
<dbReference type="AlphaFoldDB" id="F0V2I7"/>
<protein>
    <submittedName>
        <fullName evidence="5">Ribonuclease R</fullName>
    </submittedName>
</protein>
<evidence type="ECO:0000313" key="5">
    <source>
        <dbReference type="EMBL" id="CBZ40868.1"/>
    </source>
</evidence>
<dbReference type="Pfam" id="PF17876">
    <property type="entry name" value="CSD2"/>
    <property type="match status" value="1"/>
</dbReference>
<dbReference type="GO" id="GO:0004527">
    <property type="term" value="F:exonuclease activity"/>
    <property type="evidence" value="ECO:0007669"/>
    <property type="project" value="UniProtKB-KW"/>
</dbReference>
<dbReference type="RefSeq" id="WP_013609466.1">
    <property type="nucleotide sequence ID" value="NC_015153.1"/>
</dbReference>
<evidence type="ECO:0000259" key="4">
    <source>
        <dbReference type="SMART" id="SM00955"/>
    </source>
</evidence>
<proteinExistence type="predicted"/>
<accession>F0V2I7</accession>
<feature type="domain" description="RNB" evidence="4">
    <location>
        <begin position="192"/>
        <end position="528"/>
    </location>
</feature>
<reference evidence="5 6" key="1">
    <citation type="journal article" date="2011" name="J. Bacteriol.">
        <title>Complete genome sequence of the hemotrophic Mycoplasma suis strain KI3806.</title>
        <authorList>
            <person name="Oehlerking J."/>
            <person name="Kube M."/>
            <person name="Felder K.M."/>
            <person name="Matter D."/>
            <person name="Wittenbrink M.M."/>
            <person name="Schwarzenbach S."/>
            <person name="Kramer M.M."/>
            <person name="Hoelzle K."/>
            <person name="Hoelzle L.E."/>
        </authorList>
    </citation>
    <scope>NUCLEOTIDE SEQUENCE [LARGE SCALE GENOMIC DNA]</scope>
    <source>
        <strain evidence="6">KI_3806</strain>
    </source>
</reference>
<dbReference type="SMART" id="SM00955">
    <property type="entry name" value="RNB"/>
    <property type="match status" value="1"/>
</dbReference>
<dbReference type="SUPFAM" id="SSF50249">
    <property type="entry name" value="Nucleic acid-binding proteins"/>
    <property type="match status" value="1"/>
</dbReference>
<dbReference type="GO" id="GO:0003723">
    <property type="term" value="F:RNA binding"/>
    <property type="evidence" value="ECO:0007669"/>
    <property type="project" value="InterPro"/>
</dbReference>
<dbReference type="InterPro" id="IPR040476">
    <property type="entry name" value="CSD2"/>
</dbReference>
<dbReference type="Proteomes" id="UP000008645">
    <property type="component" value="Chromosome"/>
</dbReference>
<dbReference type="KEGG" id="msk:MSUIS_07750"/>
<dbReference type="GO" id="GO:0006402">
    <property type="term" value="P:mRNA catabolic process"/>
    <property type="evidence" value="ECO:0007669"/>
    <property type="project" value="TreeGrafter"/>
</dbReference>
<dbReference type="PANTHER" id="PTHR23355">
    <property type="entry name" value="RIBONUCLEASE"/>
    <property type="match status" value="1"/>
</dbReference>
<dbReference type="OrthoDB" id="9764149at2"/>
<gene>
    <name evidence="5" type="primary">rnr</name>
    <name evidence="5" type="ORF">MSUIS_07750</name>
</gene>